<comment type="caution">
    <text evidence="1">The sequence shown here is derived from an EMBL/GenBank/DDBJ whole genome shotgun (WGS) entry which is preliminary data.</text>
</comment>
<keyword evidence="2" id="KW-1185">Reference proteome</keyword>
<dbReference type="AlphaFoldDB" id="A0ABD2AJM9"/>
<sequence length="138" mass="14967">MVIAEDTETALSEVPLGWDTWEVSSGIGLRQGSDMSSNSSVHNRLLDANTGRIGRTLARVSVGTCRRVEWSAICKRGLTLLQLAPAFLVSTCNPANANCRPVGPQMQQPPRGGTWVGSTCNISKSFEMQVLPSEWLHI</sequence>
<reference evidence="1 2" key="1">
    <citation type="journal article" date="2024" name="Ann. Entomol. Soc. Am.">
        <title>Genomic analyses of the southern and eastern yellowjacket wasps (Hymenoptera: Vespidae) reveal evolutionary signatures of social life.</title>
        <authorList>
            <person name="Catto M.A."/>
            <person name="Caine P.B."/>
            <person name="Orr S.E."/>
            <person name="Hunt B.G."/>
            <person name="Goodisman M.A.D."/>
        </authorList>
    </citation>
    <scope>NUCLEOTIDE SEQUENCE [LARGE SCALE GENOMIC DNA]</scope>
    <source>
        <strain evidence="1">233</strain>
        <tissue evidence="1">Head and thorax</tissue>
    </source>
</reference>
<name>A0ABD2AJM9_VESSQ</name>
<evidence type="ECO:0000313" key="1">
    <source>
        <dbReference type="EMBL" id="KAL2720822.1"/>
    </source>
</evidence>
<proteinExistence type="predicted"/>
<accession>A0ABD2AJM9</accession>
<evidence type="ECO:0000313" key="2">
    <source>
        <dbReference type="Proteomes" id="UP001607302"/>
    </source>
</evidence>
<organism evidence="1 2">
    <name type="scientific">Vespula squamosa</name>
    <name type="common">Southern yellow jacket</name>
    <name type="synonym">Wasp</name>
    <dbReference type="NCBI Taxonomy" id="30214"/>
    <lineage>
        <taxon>Eukaryota</taxon>
        <taxon>Metazoa</taxon>
        <taxon>Ecdysozoa</taxon>
        <taxon>Arthropoda</taxon>
        <taxon>Hexapoda</taxon>
        <taxon>Insecta</taxon>
        <taxon>Pterygota</taxon>
        <taxon>Neoptera</taxon>
        <taxon>Endopterygota</taxon>
        <taxon>Hymenoptera</taxon>
        <taxon>Apocrita</taxon>
        <taxon>Aculeata</taxon>
        <taxon>Vespoidea</taxon>
        <taxon>Vespidae</taxon>
        <taxon>Vespinae</taxon>
        <taxon>Vespula</taxon>
    </lineage>
</organism>
<dbReference type="EMBL" id="JAUDFV010000144">
    <property type="protein sequence ID" value="KAL2720822.1"/>
    <property type="molecule type" value="Genomic_DNA"/>
</dbReference>
<gene>
    <name evidence="1" type="ORF">V1478_009868</name>
</gene>
<protein>
    <submittedName>
        <fullName evidence="1">Uncharacterized protein</fullName>
    </submittedName>
</protein>
<dbReference type="Proteomes" id="UP001607302">
    <property type="component" value="Unassembled WGS sequence"/>
</dbReference>